<dbReference type="EMBL" id="GL732525">
    <property type="protein sequence ID" value="EFX88725.1"/>
    <property type="molecule type" value="Genomic_DNA"/>
</dbReference>
<dbReference type="InParanoid" id="E9FUG8"/>
<dbReference type="STRING" id="6669.E9FUG8"/>
<dbReference type="HOGENOM" id="CLU_058110_0_0_1"/>
<dbReference type="KEGG" id="dpx:DAPPUDRAFT_234059"/>
<sequence length="398" mass="42158">MKLLAPVDWIEPPKTGGSIDSVSNITEIANPTADVSTDEITLAAEIPSAPMTTIAELTTISEETATTTEVPSTLSVSTGDPTFTVLAVNPSTETTTLAAETSILNDQPTVDTLKNSINEATTAGEIIPSSEPADGETLTSISTIRALDALEMIVTVAPKQMSILDAAAELTSVPIESTIPVLETTVVAAVEPPAGTLFDDLSIEAVPVVPSAETASTLTQDAVILAEEKTTDVNMITTLTTVSAIPIESTTAVTVPSTKTPASAKTASTLTEDAAFPAKEKTTDVNIRITLTTKSAIPIETTTEKQIEKVKETWAIFKFYLMDSLVPGTKSNNIAARYARFPLSNEEEFLGSYKEVDASIMRKISVKAFPAFPNTFITRYFFVGGTSEIKKGLMKLNV</sequence>
<gene>
    <name evidence="1" type="ORF">DAPPUDRAFT_234059</name>
</gene>
<name>E9FUG8_DAPPU</name>
<reference evidence="1 2" key="1">
    <citation type="journal article" date="2011" name="Science">
        <title>The ecoresponsive genome of Daphnia pulex.</title>
        <authorList>
            <person name="Colbourne J.K."/>
            <person name="Pfrender M.E."/>
            <person name="Gilbert D."/>
            <person name="Thomas W.K."/>
            <person name="Tucker A."/>
            <person name="Oakley T.H."/>
            <person name="Tokishita S."/>
            <person name="Aerts A."/>
            <person name="Arnold G.J."/>
            <person name="Basu M.K."/>
            <person name="Bauer D.J."/>
            <person name="Caceres C.E."/>
            <person name="Carmel L."/>
            <person name="Casola C."/>
            <person name="Choi J.H."/>
            <person name="Detter J.C."/>
            <person name="Dong Q."/>
            <person name="Dusheyko S."/>
            <person name="Eads B.D."/>
            <person name="Frohlich T."/>
            <person name="Geiler-Samerotte K.A."/>
            <person name="Gerlach D."/>
            <person name="Hatcher P."/>
            <person name="Jogdeo S."/>
            <person name="Krijgsveld J."/>
            <person name="Kriventseva E.V."/>
            <person name="Kultz D."/>
            <person name="Laforsch C."/>
            <person name="Lindquist E."/>
            <person name="Lopez J."/>
            <person name="Manak J.R."/>
            <person name="Muller J."/>
            <person name="Pangilinan J."/>
            <person name="Patwardhan R.P."/>
            <person name="Pitluck S."/>
            <person name="Pritham E.J."/>
            <person name="Rechtsteiner A."/>
            <person name="Rho M."/>
            <person name="Rogozin I.B."/>
            <person name="Sakarya O."/>
            <person name="Salamov A."/>
            <person name="Schaack S."/>
            <person name="Shapiro H."/>
            <person name="Shiga Y."/>
            <person name="Skalitzky C."/>
            <person name="Smith Z."/>
            <person name="Souvorov A."/>
            <person name="Sung W."/>
            <person name="Tang Z."/>
            <person name="Tsuchiya D."/>
            <person name="Tu H."/>
            <person name="Vos H."/>
            <person name="Wang M."/>
            <person name="Wolf Y.I."/>
            <person name="Yamagata H."/>
            <person name="Yamada T."/>
            <person name="Ye Y."/>
            <person name="Shaw J.R."/>
            <person name="Andrews J."/>
            <person name="Crease T.J."/>
            <person name="Tang H."/>
            <person name="Lucas S.M."/>
            <person name="Robertson H.M."/>
            <person name="Bork P."/>
            <person name="Koonin E.V."/>
            <person name="Zdobnov E.M."/>
            <person name="Grigoriev I.V."/>
            <person name="Lynch M."/>
            <person name="Boore J.L."/>
        </authorList>
    </citation>
    <scope>NUCLEOTIDE SEQUENCE [LARGE SCALE GENOMIC DNA]</scope>
</reference>
<keyword evidence="2" id="KW-1185">Reference proteome</keyword>
<evidence type="ECO:0000313" key="2">
    <source>
        <dbReference type="Proteomes" id="UP000000305"/>
    </source>
</evidence>
<dbReference type="Proteomes" id="UP000000305">
    <property type="component" value="Unassembled WGS sequence"/>
</dbReference>
<evidence type="ECO:0000313" key="1">
    <source>
        <dbReference type="EMBL" id="EFX88725.1"/>
    </source>
</evidence>
<organism evidence="1 2">
    <name type="scientific">Daphnia pulex</name>
    <name type="common">Water flea</name>
    <dbReference type="NCBI Taxonomy" id="6669"/>
    <lineage>
        <taxon>Eukaryota</taxon>
        <taxon>Metazoa</taxon>
        <taxon>Ecdysozoa</taxon>
        <taxon>Arthropoda</taxon>
        <taxon>Crustacea</taxon>
        <taxon>Branchiopoda</taxon>
        <taxon>Diplostraca</taxon>
        <taxon>Cladocera</taxon>
        <taxon>Anomopoda</taxon>
        <taxon>Daphniidae</taxon>
        <taxon>Daphnia</taxon>
    </lineage>
</organism>
<dbReference type="AlphaFoldDB" id="E9FUG8"/>
<dbReference type="OrthoDB" id="6397306at2759"/>
<proteinExistence type="predicted"/>
<protein>
    <submittedName>
        <fullName evidence="1">Uncharacterized protein</fullName>
    </submittedName>
</protein>
<accession>E9FUG8</accession>